<evidence type="ECO:0000313" key="3">
    <source>
        <dbReference type="Proteomes" id="UP000286100"/>
    </source>
</evidence>
<keyword evidence="1" id="KW-0812">Transmembrane</keyword>
<keyword evidence="1" id="KW-1133">Transmembrane helix</keyword>
<accession>A0A418WRX0</accession>
<organism evidence="2 3">
    <name type="scientific">Sphingomonas cavernae</name>
    <dbReference type="NCBI Taxonomy" id="2320861"/>
    <lineage>
        <taxon>Bacteria</taxon>
        <taxon>Pseudomonadati</taxon>
        <taxon>Pseudomonadota</taxon>
        <taxon>Alphaproteobacteria</taxon>
        <taxon>Sphingomonadales</taxon>
        <taxon>Sphingomonadaceae</taxon>
        <taxon>Sphingomonas</taxon>
    </lineage>
</organism>
<evidence type="ECO:0000313" key="2">
    <source>
        <dbReference type="EMBL" id="RJF93957.1"/>
    </source>
</evidence>
<reference evidence="2 3" key="1">
    <citation type="submission" date="2018-09" db="EMBL/GenBank/DDBJ databases">
        <authorList>
            <person name="Zhu H."/>
        </authorList>
    </citation>
    <scope>NUCLEOTIDE SEQUENCE [LARGE SCALE GENOMIC DNA]</scope>
    <source>
        <strain evidence="2 3">K2R01-6</strain>
    </source>
</reference>
<name>A0A418WRX0_9SPHN</name>
<evidence type="ECO:0000256" key="1">
    <source>
        <dbReference type="SAM" id="Phobius"/>
    </source>
</evidence>
<protein>
    <submittedName>
        <fullName evidence="2">Uncharacterized protein</fullName>
    </submittedName>
</protein>
<dbReference type="EMBL" id="QYUM01000002">
    <property type="protein sequence ID" value="RJF93957.1"/>
    <property type="molecule type" value="Genomic_DNA"/>
</dbReference>
<comment type="caution">
    <text evidence="2">The sequence shown here is derived from an EMBL/GenBank/DDBJ whole genome shotgun (WGS) entry which is preliminary data.</text>
</comment>
<dbReference type="AlphaFoldDB" id="A0A418WRX0"/>
<feature type="transmembrane region" description="Helical" evidence="1">
    <location>
        <begin position="43"/>
        <end position="64"/>
    </location>
</feature>
<proteinExistence type="predicted"/>
<sequence>MGSEATNAGRCSGPDATARPGRGDAALAAFGAQRARILLHERLELLVAAILLLGVGDAGIGLAFRWPAR</sequence>
<keyword evidence="1" id="KW-0472">Membrane</keyword>
<gene>
    <name evidence="2" type="ORF">D3876_06715</name>
</gene>
<keyword evidence="3" id="KW-1185">Reference proteome</keyword>
<dbReference type="Proteomes" id="UP000286100">
    <property type="component" value="Unassembled WGS sequence"/>
</dbReference>